<accession>A0A5K1K822</accession>
<name>A0A5K1K822_9APHY</name>
<organism evidence="2">
    <name type="scientific">Ganoderma boninense</name>
    <dbReference type="NCBI Taxonomy" id="34458"/>
    <lineage>
        <taxon>Eukaryota</taxon>
        <taxon>Fungi</taxon>
        <taxon>Dikarya</taxon>
        <taxon>Basidiomycota</taxon>
        <taxon>Agaricomycotina</taxon>
        <taxon>Agaricomycetes</taxon>
        <taxon>Polyporales</taxon>
        <taxon>Polyporaceae</taxon>
        <taxon>Ganoderma</taxon>
    </lineage>
</organism>
<feature type="region of interest" description="Disordered" evidence="1">
    <location>
        <begin position="19"/>
        <end position="101"/>
    </location>
</feature>
<proteinExistence type="predicted"/>
<feature type="compositionally biased region" description="Low complexity" evidence="1">
    <location>
        <begin position="64"/>
        <end position="74"/>
    </location>
</feature>
<evidence type="ECO:0000256" key="1">
    <source>
        <dbReference type="SAM" id="MobiDB-lite"/>
    </source>
</evidence>
<dbReference type="AlphaFoldDB" id="A0A5K1K822"/>
<gene>
    <name evidence="2" type="primary">Q7Z8E8</name>
</gene>
<reference evidence="2" key="1">
    <citation type="submission" date="2019-10" db="EMBL/GenBank/DDBJ databases">
        <authorList>
            <person name="Nor Muhammad N."/>
        </authorList>
    </citation>
    <scope>NUCLEOTIDE SEQUENCE</scope>
</reference>
<feature type="compositionally biased region" description="Basic residues" evidence="1">
    <location>
        <begin position="217"/>
        <end position="229"/>
    </location>
</feature>
<feature type="region of interest" description="Disordered" evidence="1">
    <location>
        <begin position="191"/>
        <end position="293"/>
    </location>
</feature>
<protein>
    <submittedName>
        <fullName evidence="2">Cell surface hydrophobicity-associated protein</fullName>
    </submittedName>
</protein>
<sequence length="293" mass="31643">MSIARVTDHVRALLLLSRPRSGSGSSRLSLSLPGDCIRRRPSPRSFDALRLPPFISSSSERRSSTSPDSDSVPSQALDAASPTRSCAGAEGTAGRFAQGSAPSGLAKNSAHANMLGARSAAAEPAIRSILTHSQTTLLRDPETIPTMTKGRSPPAETAGTSRKTWAHALSLLCTRGRYGCDQLDWQRINTQLSGDKRNGPSPWPRSPKADVQPVVRTPKRMSQHARITPRRGTWFRKQAGRLSRRGTAKTSSPPPIYAISRLHGASMPAQVPSRDAHTPRRPTGTVPRRSRED</sequence>
<feature type="compositionally biased region" description="Low complexity" evidence="1">
    <location>
        <begin position="19"/>
        <end position="34"/>
    </location>
</feature>
<evidence type="ECO:0000313" key="2">
    <source>
        <dbReference type="EMBL" id="VWP02137.1"/>
    </source>
</evidence>
<feature type="compositionally biased region" description="Basic residues" evidence="1">
    <location>
        <begin position="238"/>
        <end position="247"/>
    </location>
</feature>
<dbReference type="EMBL" id="LR729959">
    <property type="protein sequence ID" value="VWP02137.1"/>
    <property type="molecule type" value="Genomic_DNA"/>
</dbReference>